<comment type="caution">
    <text evidence="2">The sequence shown here is derived from an EMBL/GenBank/DDBJ whole genome shotgun (WGS) entry which is preliminary data.</text>
</comment>
<dbReference type="AlphaFoldDB" id="A0A699KV12"/>
<organism evidence="2">
    <name type="scientific">Tanacetum cinerariifolium</name>
    <name type="common">Dalmatian daisy</name>
    <name type="synonym">Chrysanthemum cinerariifolium</name>
    <dbReference type="NCBI Taxonomy" id="118510"/>
    <lineage>
        <taxon>Eukaryota</taxon>
        <taxon>Viridiplantae</taxon>
        <taxon>Streptophyta</taxon>
        <taxon>Embryophyta</taxon>
        <taxon>Tracheophyta</taxon>
        <taxon>Spermatophyta</taxon>
        <taxon>Magnoliopsida</taxon>
        <taxon>eudicotyledons</taxon>
        <taxon>Gunneridae</taxon>
        <taxon>Pentapetalae</taxon>
        <taxon>asterids</taxon>
        <taxon>campanulids</taxon>
        <taxon>Asterales</taxon>
        <taxon>Asteraceae</taxon>
        <taxon>Asteroideae</taxon>
        <taxon>Anthemideae</taxon>
        <taxon>Anthemidinae</taxon>
        <taxon>Tanacetum</taxon>
    </lineage>
</organism>
<feature type="region of interest" description="Disordered" evidence="1">
    <location>
        <begin position="142"/>
        <end position="162"/>
    </location>
</feature>
<feature type="region of interest" description="Disordered" evidence="1">
    <location>
        <begin position="193"/>
        <end position="220"/>
    </location>
</feature>
<evidence type="ECO:0000313" key="2">
    <source>
        <dbReference type="EMBL" id="GFB12748.1"/>
    </source>
</evidence>
<gene>
    <name evidence="2" type="ORF">Tci_684719</name>
</gene>
<feature type="non-terminal residue" evidence="2">
    <location>
        <position position="278"/>
    </location>
</feature>
<dbReference type="EMBL" id="BKCJ010557979">
    <property type="protein sequence ID" value="GFB12748.1"/>
    <property type="molecule type" value="Genomic_DNA"/>
</dbReference>
<name>A0A699KV12_TANCI</name>
<evidence type="ECO:0000256" key="1">
    <source>
        <dbReference type="SAM" id="MobiDB-lite"/>
    </source>
</evidence>
<sequence>MFVRECQSITRLRFRYLSMLPSSSEVTYASATFPCIGRLIERLERPFFWIDAFACPALFSWHTGKSVSRDVILKSSEFNAEHYATLVAYLAPFHKYPEPFLYLVGMSRNYTLDENTYPQFLHDDDEEIDLLSFIRTADPTKVRIGDRGSGEQEEQGDPASGGHGVSIQLVYVVVETVVEDVAPAQLKLQKKQKTKVVNVGEPSHPAKKLRDDHGAPGGPTVSGKFQSSIQHLFLGAVQNAKVRDGVMPALPFVTSFVSTTLEREGGDHTELLAGANLC</sequence>
<proteinExistence type="predicted"/>
<protein>
    <recommendedName>
        <fullName evidence="3">Transposase (Putative), gypsy type</fullName>
    </recommendedName>
</protein>
<reference evidence="2" key="1">
    <citation type="journal article" date="2019" name="Sci. Rep.">
        <title>Draft genome of Tanacetum cinerariifolium, the natural source of mosquito coil.</title>
        <authorList>
            <person name="Yamashiro T."/>
            <person name="Shiraishi A."/>
            <person name="Satake H."/>
            <person name="Nakayama K."/>
        </authorList>
    </citation>
    <scope>NUCLEOTIDE SEQUENCE</scope>
</reference>
<accession>A0A699KV12</accession>
<evidence type="ECO:0008006" key="3">
    <source>
        <dbReference type="Google" id="ProtNLM"/>
    </source>
</evidence>